<dbReference type="Proteomes" id="UP000034838">
    <property type="component" value="Unassembled WGS sequence"/>
</dbReference>
<accession>A0A1J4PU78</accession>
<organism evidence="5 6">
    <name type="scientific">Streptomyces malaysiense</name>
    <dbReference type="NCBI Taxonomy" id="1428626"/>
    <lineage>
        <taxon>Bacteria</taxon>
        <taxon>Bacillati</taxon>
        <taxon>Actinomycetota</taxon>
        <taxon>Actinomycetes</taxon>
        <taxon>Kitasatosporales</taxon>
        <taxon>Streptomycetaceae</taxon>
        <taxon>Streptomyces</taxon>
    </lineage>
</organism>
<dbReference type="SUPFAM" id="SSF46785">
    <property type="entry name" value="Winged helix' DNA-binding domain"/>
    <property type="match status" value="1"/>
</dbReference>
<evidence type="ECO:0000256" key="3">
    <source>
        <dbReference type="ARBA" id="ARBA00023163"/>
    </source>
</evidence>
<dbReference type="PANTHER" id="PTHR43132">
    <property type="entry name" value="ARSENICAL RESISTANCE OPERON REPRESSOR ARSR-RELATED"/>
    <property type="match status" value="1"/>
</dbReference>
<dbReference type="InterPro" id="IPR036390">
    <property type="entry name" value="WH_DNA-bd_sf"/>
</dbReference>
<dbReference type="GO" id="GO:0003700">
    <property type="term" value="F:DNA-binding transcription factor activity"/>
    <property type="evidence" value="ECO:0007669"/>
    <property type="project" value="InterPro"/>
</dbReference>
<evidence type="ECO:0000256" key="2">
    <source>
        <dbReference type="ARBA" id="ARBA00023125"/>
    </source>
</evidence>
<dbReference type="OrthoDB" id="3460651at2"/>
<feature type="domain" description="HTH arsR-type" evidence="4">
    <location>
        <begin position="252"/>
        <end position="327"/>
    </location>
</feature>
<dbReference type="InterPro" id="IPR011991">
    <property type="entry name" value="ArsR-like_HTH"/>
</dbReference>
<evidence type="ECO:0000256" key="1">
    <source>
        <dbReference type="ARBA" id="ARBA00023015"/>
    </source>
</evidence>
<sequence>MLRFEVRVDDLLRSRFALSPAMELSALLRSLAGWNRPLPRAWAARLGPAWERLRRETELDAVLALHTARSGADFVAPPPRGLSQTWADDLAAIRATPPAAARRELAAAANRPAARDPRVRAVLDSADAVPRIAEAMDRAWRELLAADWPQLRAICERDVVHRVGVIGEHGWATAIESLHPGIAWRADGIELGFFLRGGTVRLVGDGLLLIPSVCVGPSVAAHLEDPWPRTLVYPARGTAALWGEQETAPGPDALAALVGRARARLLVALDAPASTSHLARTLAMAPGAVGDHLAVLRAAGLLVRARSGRSVLYRRTPLGEALVGGGPG</sequence>
<dbReference type="GO" id="GO:0003677">
    <property type="term" value="F:DNA binding"/>
    <property type="evidence" value="ECO:0007669"/>
    <property type="project" value="UniProtKB-KW"/>
</dbReference>
<dbReference type="InterPro" id="IPR051011">
    <property type="entry name" value="Metal_resp_trans_reg"/>
</dbReference>
<dbReference type="CDD" id="cd00090">
    <property type="entry name" value="HTH_ARSR"/>
    <property type="match status" value="1"/>
</dbReference>
<dbReference type="SMART" id="SM00418">
    <property type="entry name" value="HTH_ARSR"/>
    <property type="match status" value="1"/>
</dbReference>
<dbReference type="EMBL" id="LBDA02000086">
    <property type="protein sequence ID" value="OIK23868.1"/>
    <property type="molecule type" value="Genomic_DNA"/>
</dbReference>
<dbReference type="PANTHER" id="PTHR43132:SF6">
    <property type="entry name" value="HTH-TYPE TRANSCRIPTIONAL REPRESSOR CZRA"/>
    <property type="match status" value="1"/>
</dbReference>
<dbReference type="InterPro" id="IPR036388">
    <property type="entry name" value="WH-like_DNA-bd_sf"/>
</dbReference>
<protein>
    <submittedName>
        <fullName evidence="5">Transcriptional regulator</fullName>
    </submittedName>
</protein>
<gene>
    <name evidence="5" type="ORF">VT52_029880</name>
</gene>
<dbReference type="AlphaFoldDB" id="A0A1J4PU78"/>
<evidence type="ECO:0000259" key="4">
    <source>
        <dbReference type="SMART" id="SM00418"/>
    </source>
</evidence>
<dbReference type="Gene3D" id="1.10.10.10">
    <property type="entry name" value="Winged helix-like DNA-binding domain superfamily/Winged helix DNA-binding domain"/>
    <property type="match status" value="1"/>
</dbReference>
<reference evidence="5" key="1">
    <citation type="submission" date="2016-10" db="EMBL/GenBank/DDBJ databases">
        <title>Genome sequence of Streptomyces malaysiense MUSC 136.</title>
        <authorList>
            <person name="Lee L.-H."/>
            <person name="Ser H.-L."/>
        </authorList>
    </citation>
    <scope>NUCLEOTIDE SEQUENCE [LARGE SCALE GENOMIC DNA]</scope>
    <source>
        <strain evidence="5">MUSC 136</strain>
    </source>
</reference>
<dbReference type="RefSeq" id="WP_046425352.1">
    <property type="nucleotide sequence ID" value="NZ_LBDA02000086.1"/>
</dbReference>
<name>A0A1J4PU78_9ACTN</name>
<keyword evidence="1" id="KW-0805">Transcription regulation</keyword>
<dbReference type="InterPro" id="IPR001845">
    <property type="entry name" value="HTH_ArsR_DNA-bd_dom"/>
</dbReference>
<comment type="caution">
    <text evidence="5">The sequence shown here is derived from an EMBL/GenBank/DDBJ whole genome shotgun (WGS) entry which is preliminary data.</text>
</comment>
<evidence type="ECO:0000313" key="5">
    <source>
        <dbReference type="EMBL" id="OIK23868.1"/>
    </source>
</evidence>
<proteinExistence type="predicted"/>
<keyword evidence="2" id="KW-0238">DNA-binding</keyword>
<evidence type="ECO:0000313" key="6">
    <source>
        <dbReference type="Proteomes" id="UP000034838"/>
    </source>
</evidence>
<keyword evidence="3" id="KW-0804">Transcription</keyword>
<keyword evidence="6" id="KW-1185">Reference proteome</keyword>